<accession>A0A0M3KEH9</accession>
<keyword evidence="2" id="KW-1185">Reference proteome</keyword>
<proteinExistence type="predicted"/>
<organism evidence="3">
    <name type="scientific">Anisakis simplex</name>
    <name type="common">Herring worm</name>
    <dbReference type="NCBI Taxonomy" id="6269"/>
    <lineage>
        <taxon>Eukaryota</taxon>
        <taxon>Metazoa</taxon>
        <taxon>Ecdysozoa</taxon>
        <taxon>Nematoda</taxon>
        <taxon>Chromadorea</taxon>
        <taxon>Rhabditida</taxon>
        <taxon>Spirurina</taxon>
        <taxon>Ascaridomorpha</taxon>
        <taxon>Ascaridoidea</taxon>
        <taxon>Anisakidae</taxon>
        <taxon>Anisakis</taxon>
        <taxon>Anisakis simplex complex</taxon>
    </lineage>
</organism>
<evidence type="ECO:0000313" key="3">
    <source>
        <dbReference type="WBParaSite" id="ASIM_0001938601-mRNA-1"/>
    </source>
</evidence>
<protein>
    <submittedName>
        <fullName evidence="3">Ovule protein</fullName>
    </submittedName>
</protein>
<dbReference type="OrthoDB" id="19653at2759"/>
<dbReference type="AlphaFoldDB" id="A0A0M3KEH9"/>
<evidence type="ECO:0000313" key="1">
    <source>
        <dbReference type="EMBL" id="VDK66161.1"/>
    </source>
</evidence>
<dbReference type="WBParaSite" id="ASIM_0001938601-mRNA-1">
    <property type="protein sequence ID" value="ASIM_0001938601-mRNA-1"/>
    <property type="gene ID" value="ASIM_0001938601"/>
</dbReference>
<sequence length="119" mass="13457">MGCVSFLSASVERSLSLLVAINPTSTPWNNFVWKPYTNSTAQYTVLDLPPRQAKGSLHWPVTNFWNKEAILLEEYTIKEKGTLANTDELTSEERLQVSNLNYPANTSLKHCSPIISKHY</sequence>
<evidence type="ECO:0000313" key="2">
    <source>
        <dbReference type="Proteomes" id="UP000267096"/>
    </source>
</evidence>
<name>A0A0M3KEH9_ANISI</name>
<reference evidence="1 2" key="2">
    <citation type="submission" date="2018-11" db="EMBL/GenBank/DDBJ databases">
        <authorList>
            <consortium name="Pathogen Informatics"/>
        </authorList>
    </citation>
    <scope>NUCLEOTIDE SEQUENCE [LARGE SCALE GENOMIC DNA]</scope>
</reference>
<dbReference type="Proteomes" id="UP000267096">
    <property type="component" value="Unassembled WGS sequence"/>
</dbReference>
<reference evidence="3" key="1">
    <citation type="submission" date="2017-02" db="UniProtKB">
        <authorList>
            <consortium name="WormBaseParasite"/>
        </authorList>
    </citation>
    <scope>IDENTIFICATION</scope>
</reference>
<dbReference type="EMBL" id="UYRR01036071">
    <property type="protein sequence ID" value="VDK66161.1"/>
    <property type="molecule type" value="Genomic_DNA"/>
</dbReference>
<gene>
    <name evidence="1" type="ORF">ASIM_LOCUS18776</name>
</gene>